<dbReference type="PANTHER" id="PTHR44376">
    <property type="entry name" value="TRANSCRIPTIONAL REGULATOR OF FILAMENTOUS GROWTH FLO8"/>
    <property type="match status" value="1"/>
</dbReference>
<feature type="repeat" description="WD" evidence="3">
    <location>
        <begin position="409"/>
        <end position="450"/>
    </location>
</feature>
<sequence>MAFDGRWDAEKMLDMYIYDYLVKRNMRKAAEIFAKEADVDNDPVAIDVPHAFLTEWWTIFWDIYSAGLPTHTEAMGRSSVKPTQSMENEQQNICPTMNQQRPRQFPIGADFDKMMGQSAAYLSASKNKLTVSKPSSSHSSHSWQQISRKAQQQTARDKNHVVTLGRNIPVDSAFYGAPKAKLHDAGMEKGANLMLLNGWPFTGVDQISSRMAYPVLNSILPVSNQQQYFQTSMAHHQQELFSQAMEKTLGKQIYPFQGNTNNLGNMMLPRKDLIGADEQMMVPGRHTAEQQMVVPKKQTAEHQTMAPMRQTVDQNMMATVRQMAEQQQNDQLAQQKLHETIRKRKKLSSSQAESALDGKDAEVPKPSNNNIESFLSNDDDNTDIMSTQHPSACSINEQNGFSFKTVGSLNLSKGKVLCCHFSSDGKLLASAGHDKKVLLWKMSNFDSVDTAEEHSRLITDVRFRPSSSVFATSSFDRTVQIWDAKKPSKSLCKFVGHAEQVTSLDFHPRKVDLLCSCDSNDEIRLWNVNKCTCTHIFKGASRQVRFQPRVGNLLATASGNKISLYDVETNSLQYCLEEHVKEVRSICWDTSGKYIVSVSEDSARVWSVVSGGKSTHVLHSNGNKFESCTFHPAYSQVLVIGSYQTLDFWNPAENNKTLTIGAHHGIITALADSPQTEMIASASHDGVVTLWR</sequence>
<accession>A0A7J7GUD3</accession>
<evidence type="ECO:0000313" key="5">
    <source>
        <dbReference type="EMBL" id="KAF5944393.1"/>
    </source>
</evidence>
<protein>
    <recommendedName>
        <fullName evidence="7">LisH domain-containing protein</fullName>
    </recommendedName>
</protein>
<dbReference type="Gene3D" id="2.130.10.10">
    <property type="entry name" value="YVTN repeat-like/Quinoprotein amine dehydrogenase"/>
    <property type="match status" value="2"/>
</dbReference>
<feature type="repeat" description="WD" evidence="3">
    <location>
        <begin position="494"/>
        <end position="529"/>
    </location>
</feature>
<evidence type="ECO:0000256" key="1">
    <source>
        <dbReference type="ARBA" id="ARBA00022574"/>
    </source>
</evidence>
<dbReference type="GO" id="GO:0003714">
    <property type="term" value="F:transcription corepressor activity"/>
    <property type="evidence" value="ECO:0007669"/>
    <property type="project" value="InterPro"/>
</dbReference>
<dbReference type="CDD" id="cd00200">
    <property type="entry name" value="WD40"/>
    <property type="match status" value="1"/>
</dbReference>
<proteinExistence type="predicted"/>
<feature type="region of interest" description="Disordered" evidence="4">
    <location>
        <begin position="340"/>
        <end position="388"/>
    </location>
</feature>
<dbReference type="PROSITE" id="PS00678">
    <property type="entry name" value="WD_REPEATS_1"/>
    <property type="match status" value="1"/>
</dbReference>
<dbReference type="InterPro" id="IPR006594">
    <property type="entry name" value="LisH"/>
</dbReference>
<keyword evidence="1 3" id="KW-0853">WD repeat</keyword>
<dbReference type="PANTHER" id="PTHR44376:SF8">
    <property type="entry name" value="TRANSCRIPTIONAL COREPRESSOR LEUNIG-LIKE"/>
    <property type="match status" value="1"/>
</dbReference>
<feature type="compositionally biased region" description="Polar residues" evidence="4">
    <location>
        <begin position="366"/>
        <end position="376"/>
    </location>
</feature>
<feature type="repeat" description="WD" evidence="3">
    <location>
        <begin position="660"/>
        <end position="692"/>
    </location>
</feature>
<feature type="repeat" description="WD" evidence="3">
    <location>
        <begin position="451"/>
        <end position="483"/>
    </location>
</feature>
<reference evidence="6" key="1">
    <citation type="journal article" date="2020" name="Nat. Commun.">
        <title>Genome assembly of wild tea tree DASZ reveals pedigree and selection history of tea varieties.</title>
        <authorList>
            <person name="Zhang W."/>
            <person name="Zhang Y."/>
            <person name="Qiu H."/>
            <person name="Guo Y."/>
            <person name="Wan H."/>
            <person name="Zhang X."/>
            <person name="Scossa F."/>
            <person name="Alseekh S."/>
            <person name="Zhang Q."/>
            <person name="Wang P."/>
            <person name="Xu L."/>
            <person name="Schmidt M.H."/>
            <person name="Jia X."/>
            <person name="Li D."/>
            <person name="Zhu A."/>
            <person name="Guo F."/>
            <person name="Chen W."/>
            <person name="Ni D."/>
            <person name="Usadel B."/>
            <person name="Fernie A.R."/>
            <person name="Wen W."/>
        </authorList>
    </citation>
    <scope>NUCLEOTIDE SEQUENCE [LARGE SCALE GENOMIC DNA]</scope>
    <source>
        <strain evidence="6">cv. G240</strain>
    </source>
</reference>
<reference evidence="5 6" key="2">
    <citation type="submission" date="2020-07" db="EMBL/GenBank/DDBJ databases">
        <title>Genome assembly of wild tea tree DASZ reveals pedigree and selection history of tea varieties.</title>
        <authorList>
            <person name="Zhang W."/>
        </authorList>
    </citation>
    <scope>NUCLEOTIDE SEQUENCE [LARGE SCALE GENOMIC DNA]</scope>
    <source>
        <strain evidence="6">cv. G240</strain>
        <tissue evidence="5">Leaf</tissue>
    </source>
</reference>
<dbReference type="PROSITE" id="PS50082">
    <property type="entry name" value="WD_REPEATS_2"/>
    <property type="match status" value="4"/>
</dbReference>
<dbReference type="Pfam" id="PF00400">
    <property type="entry name" value="WD40"/>
    <property type="match status" value="5"/>
</dbReference>
<dbReference type="PROSITE" id="PS50294">
    <property type="entry name" value="WD_REPEATS_REGION"/>
    <property type="match status" value="3"/>
</dbReference>
<dbReference type="Pfam" id="PF08513">
    <property type="entry name" value="LisH"/>
    <property type="match status" value="1"/>
</dbReference>
<dbReference type="PROSITE" id="PS50896">
    <property type="entry name" value="LISH"/>
    <property type="match status" value="1"/>
</dbReference>
<dbReference type="InterPro" id="IPR015943">
    <property type="entry name" value="WD40/YVTN_repeat-like_dom_sf"/>
</dbReference>
<evidence type="ECO:0000256" key="4">
    <source>
        <dbReference type="SAM" id="MobiDB-lite"/>
    </source>
</evidence>
<feature type="compositionally biased region" description="Polar residues" evidence="4">
    <location>
        <begin position="143"/>
        <end position="154"/>
    </location>
</feature>
<evidence type="ECO:0000256" key="3">
    <source>
        <dbReference type="PROSITE-ProRule" id="PRU00221"/>
    </source>
</evidence>
<dbReference type="InterPro" id="IPR019775">
    <property type="entry name" value="WD40_repeat_CS"/>
</dbReference>
<evidence type="ECO:0000313" key="6">
    <source>
        <dbReference type="Proteomes" id="UP000593564"/>
    </source>
</evidence>
<evidence type="ECO:0000256" key="2">
    <source>
        <dbReference type="ARBA" id="ARBA00022737"/>
    </source>
</evidence>
<feature type="region of interest" description="Disordered" evidence="4">
    <location>
        <begin position="131"/>
        <end position="159"/>
    </location>
</feature>
<dbReference type="SMART" id="SM00667">
    <property type="entry name" value="LisH"/>
    <property type="match status" value="1"/>
</dbReference>
<dbReference type="EMBL" id="JACBKZ010000008">
    <property type="protein sequence ID" value="KAF5944393.1"/>
    <property type="molecule type" value="Genomic_DNA"/>
</dbReference>
<dbReference type="Proteomes" id="UP000593564">
    <property type="component" value="Unassembled WGS sequence"/>
</dbReference>
<dbReference type="SUPFAM" id="SSF50978">
    <property type="entry name" value="WD40 repeat-like"/>
    <property type="match status" value="1"/>
</dbReference>
<gene>
    <name evidence="5" type="ORF">HYC85_018470</name>
</gene>
<dbReference type="InterPro" id="IPR036322">
    <property type="entry name" value="WD40_repeat_dom_sf"/>
</dbReference>
<dbReference type="InterPro" id="IPR001680">
    <property type="entry name" value="WD40_rpt"/>
</dbReference>
<keyword evidence="6" id="KW-1185">Reference proteome</keyword>
<organism evidence="5 6">
    <name type="scientific">Camellia sinensis</name>
    <name type="common">Tea plant</name>
    <name type="synonym">Thea sinensis</name>
    <dbReference type="NCBI Taxonomy" id="4442"/>
    <lineage>
        <taxon>Eukaryota</taxon>
        <taxon>Viridiplantae</taxon>
        <taxon>Streptophyta</taxon>
        <taxon>Embryophyta</taxon>
        <taxon>Tracheophyta</taxon>
        <taxon>Spermatophyta</taxon>
        <taxon>Magnoliopsida</taxon>
        <taxon>eudicotyledons</taxon>
        <taxon>Gunneridae</taxon>
        <taxon>Pentapetalae</taxon>
        <taxon>asterids</taxon>
        <taxon>Ericales</taxon>
        <taxon>Theaceae</taxon>
        <taxon>Camellia</taxon>
    </lineage>
</organism>
<comment type="caution">
    <text evidence="5">The sequence shown here is derived from an EMBL/GenBank/DDBJ whole genome shotgun (WGS) entry which is preliminary data.</text>
</comment>
<dbReference type="AlphaFoldDB" id="A0A7J7GUD3"/>
<keyword evidence="2" id="KW-0677">Repeat</keyword>
<evidence type="ECO:0008006" key="7">
    <source>
        <dbReference type="Google" id="ProtNLM"/>
    </source>
</evidence>
<name>A0A7J7GUD3_CAMSI</name>
<dbReference type="InterPro" id="IPR044716">
    <property type="entry name" value="LEUNIG-like"/>
</dbReference>
<dbReference type="SMART" id="SM00320">
    <property type="entry name" value="WD40"/>
    <property type="match status" value="7"/>
</dbReference>